<feature type="signal peptide" evidence="1">
    <location>
        <begin position="1"/>
        <end position="19"/>
    </location>
</feature>
<dbReference type="AlphaFoldDB" id="A0A221KGM1"/>
<name>A0A221KGM1_VITFI</name>
<sequence>MHRWACAAALSTVALSSHAGFDITLNYSGPSQYQSYFTQAESFWESVITGYQSGISLTGMTISASIGSIDGQWGTLGYAGPTSAVYQGGYVLATAGTMVFDSADMSYMVSSGNFANVIKHEMAHVLGIGTLWEYNGVYTEGSGRYTGAAGVAAYQSEFNQAGATYIPVELGGGAGTADGHWNEVDNGSGTTGIVDSQGRDMRDELMTGWMNPSSFVSNTTIASLQDIGFTVNLNGTTPAAAVPEPETALLFALGLPLLAWARQRRSAVQPAA</sequence>
<keyword evidence="1" id="KW-0732">Signal</keyword>
<proteinExistence type="predicted"/>
<feature type="domain" description="Ice-binding protein C-terminal" evidence="2">
    <location>
        <begin position="241"/>
        <end position="265"/>
    </location>
</feature>
<evidence type="ECO:0000313" key="3">
    <source>
        <dbReference type="EMBL" id="ASM78171.1"/>
    </source>
</evidence>
<dbReference type="Pfam" id="PF07589">
    <property type="entry name" value="PEP-CTERM"/>
    <property type="match status" value="1"/>
</dbReference>
<dbReference type="InterPro" id="IPR013424">
    <property type="entry name" value="Ice-binding_C"/>
</dbReference>
<dbReference type="EMBL" id="CP022423">
    <property type="protein sequence ID" value="ASM78171.1"/>
    <property type="molecule type" value="Genomic_DNA"/>
</dbReference>
<protein>
    <submittedName>
        <fullName evidence="3">Leishmanolysin zinc metalloendopeptidase</fullName>
    </submittedName>
</protein>
<dbReference type="Proteomes" id="UP000199729">
    <property type="component" value="Chromosome"/>
</dbReference>
<keyword evidence="4" id="KW-1185">Reference proteome</keyword>
<evidence type="ECO:0000256" key="1">
    <source>
        <dbReference type="SAM" id="SignalP"/>
    </source>
</evidence>
<dbReference type="SUPFAM" id="SSF55486">
    <property type="entry name" value="Metalloproteases ('zincins'), catalytic domain"/>
    <property type="match status" value="1"/>
</dbReference>
<dbReference type="Gene3D" id="3.90.132.10">
    <property type="entry name" value="Leishmanolysin , domain 2"/>
    <property type="match status" value="1"/>
</dbReference>
<dbReference type="KEGG" id="vff:VITFI_CDS2393"/>
<dbReference type="NCBIfam" id="TIGR02595">
    <property type="entry name" value="PEP_CTERM"/>
    <property type="match status" value="1"/>
</dbReference>
<gene>
    <name evidence="3" type="ORF">VITFI_CDS2393</name>
</gene>
<organism evidence="3 4">
    <name type="scientific">Vitreoscilla filiformis</name>
    <dbReference type="NCBI Taxonomy" id="63"/>
    <lineage>
        <taxon>Bacteria</taxon>
        <taxon>Pseudomonadati</taxon>
        <taxon>Pseudomonadota</taxon>
        <taxon>Betaproteobacteria</taxon>
        <taxon>Neisseriales</taxon>
        <taxon>Neisseriaceae</taxon>
        <taxon>Vitreoscilla</taxon>
    </lineage>
</organism>
<reference evidence="3 4" key="1">
    <citation type="submission" date="2017-07" db="EMBL/GenBank/DDBJ databases">
        <title>Complete Genome Sequence of the cosmetic ferment Vitreoscilla filiformis (ATCC15551).</title>
        <authorList>
            <person name="Contreras S."/>
            <person name="Sagory-Zalkind P."/>
            <person name="Blanquart H."/>
            <person name="Iltis A."/>
            <person name="Morand S.C."/>
        </authorList>
    </citation>
    <scope>NUCLEOTIDE SEQUENCE [LARGE SCALE GENOMIC DNA]</scope>
    <source>
        <strain evidence="3 4">ATCC 15551</strain>
    </source>
</reference>
<evidence type="ECO:0000259" key="2">
    <source>
        <dbReference type="Pfam" id="PF07589"/>
    </source>
</evidence>
<accession>A0A221KGM1</accession>
<evidence type="ECO:0000313" key="4">
    <source>
        <dbReference type="Proteomes" id="UP000199729"/>
    </source>
</evidence>
<feature type="chain" id="PRO_5012533182" evidence="1">
    <location>
        <begin position="20"/>
        <end position="272"/>
    </location>
</feature>